<comment type="caution">
    <text evidence="1">The sequence shown here is derived from an EMBL/GenBank/DDBJ whole genome shotgun (WGS) entry which is preliminary data.</text>
</comment>
<evidence type="ECO:0000313" key="1">
    <source>
        <dbReference type="EMBL" id="PIV45177.1"/>
    </source>
</evidence>
<evidence type="ECO:0000313" key="2">
    <source>
        <dbReference type="Proteomes" id="UP000230864"/>
    </source>
</evidence>
<reference evidence="2" key="1">
    <citation type="submission" date="2017-09" db="EMBL/GenBank/DDBJ databases">
        <title>Depth-based differentiation of microbial function through sediment-hosted aquifers and enrichment of novel symbionts in the deep terrestrial subsurface.</title>
        <authorList>
            <person name="Probst A.J."/>
            <person name="Ladd B."/>
            <person name="Jarett J.K."/>
            <person name="Geller-Mcgrath D.E."/>
            <person name="Sieber C.M.K."/>
            <person name="Emerson J.B."/>
            <person name="Anantharaman K."/>
            <person name="Thomas B.C."/>
            <person name="Malmstrom R."/>
            <person name="Stieglmeier M."/>
            <person name="Klingl A."/>
            <person name="Woyke T."/>
            <person name="Ryan C.M."/>
            <person name="Banfield J.F."/>
        </authorList>
    </citation>
    <scope>NUCLEOTIDE SEQUENCE [LARGE SCALE GENOMIC DNA]</scope>
</reference>
<name>A0A2M7D9S4_9BACT</name>
<dbReference type="Proteomes" id="UP000230864">
    <property type="component" value="Unassembled WGS sequence"/>
</dbReference>
<gene>
    <name evidence="1" type="ORF">COS25_01225</name>
</gene>
<dbReference type="InterPro" id="IPR013783">
    <property type="entry name" value="Ig-like_fold"/>
</dbReference>
<sequence length="477" mass="54024">MEELLPVYDYLYDEIGDDYNLRTSYPTNYPRNQFLESLNDQNRLQLLSNLEFTKVIGKKSDSASTVSGYNVIENDLDILWTHGYPLYFSIPLLRDKGMRRGYGDETVPLYSAEATEIPADETIYFESEHNALPTDAQSDILETLTSKKPASEVRRWRIPDILIILVHSPVDIQVVSPSGEKIGKNFENGKEINEIPDAFYSGFDTDTEFLTIPNPEDGDYKIIAQGTGEGGNYTIEAAKITENPADPDNAKESSVTIERETQTGEIQEAVVQVAGDQVIYNSDTAPPVISIFSPEEKDYTNDKILAIDYKAEDSGSGIANEAWRVEKDGENLNWQEKSVDLSLEHLGNYTLKVVATDYAGNSGMEEVIFQVTTSLDAIQNNINHYWDLKLIKKKIAKRYLIIKLKHIEKLFNLLEKIENSKLKPRPKQAAVNALKKIINVDIDRIIRQIKRKSPRWLDPKVANLLIESLREIKSLNN</sequence>
<dbReference type="Gene3D" id="2.60.40.10">
    <property type="entry name" value="Immunoglobulins"/>
    <property type="match status" value="1"/>
</dbReference>
<accession>A0A2M7D9S4</accession>
<dbReference type="AlphaFoldDB" id="A0A2M7D9S4"/>
<protein>
    <submittedName>
        <fullName evidence="1">Uncharacterized protein</fullName>
    </submittedName>
</protein>
<organism evidence="1 2">
    <name type="scientific">Candidatus Nealsonbacteria bacterium CG02_land_8_20_14_3_00_37_10</name>
    <dbReference type="NCBI Taxonomy" id="1974699"/>
    <lineage>
        <taxon>Bacteria</taxon>
        <taxon>Candidatus Nealsoniibacteriota</taxon>
    </lineage>
</organism>
<dbReference type="EMBL" id="PETZ01000022">
    <property type="protein sequence ID" value="PIV45177.1"/>
    <property type="molecule type" value="Genomic_DNA"/>
</dbReference>
<proteinExistence type="predicted"/>